<proteinExistence type="predicted"/>
<sequence>MAHTPAWKRLASTSTTFTAKTAPSKAHLHKPIPDDLFPRGYVLGGVHCGVKKDPSVLDLAVLLSTSSRPTSAAASFTRNAIQAAPVTVSKDVLRQSSGRSRALVVNSGCANAPRFIALALALASSSSETLVMSTGVIGQPLPISKILTALHPHGGALARHLGTGFAAWEAAARAFTTTDTFPKLRARALPLGDGRTYRIAGIDKGAGMIHPDMVGPTRPPHATLLGCIATDAPVAPAALQSALDYAVQRSFNAISVDGDMSTNDTVVLFANGAGDLQGGREGIEVEAEAEIDEARDPGTFVRFRDGLTTFMQELAQLVVRDGEGATKFVTVSVEGARSYEDAHKIASKISTSALFKTALYGEDANWGRVLAAAGSVPLAAPLDPTRVSVSFIPTDGSPTLPLLVNGEPEQVDEVRAKEILSLEDLEVRVDLGLGSESAKYWTCDLSYEYVRINGDYRS</sequence>
<name>A0ACC0U6F8_9AGAM</name>
<gene>
    <name evidence="1" type="ORF">F5148DRAFT_1299887</name>
</gene>
<dbReference type="Proteomes" id="UP001207468">
    <property type="component" value="Unassembled WGS sequence"/>
</dbReference>
<keyword evidence="2" id="KW-1185">Reference proteome</keyword>
<accession>A0ACC0U6F8</accession>
<reference evidence="1" key="1">
    <citation type="submission" date="2021-03" db="EMBL/GenBank/DDBJ databases">
        <title>Evolutionary priming and transition to the ectomycorrhizal habit in an iconic lineage of mushroom-forming fungi: is preadaptation a requirement?</title>
        <authorList>
            <consortium name="DOE Joint Genome Institute"/>
            <person name="Looney B.P."/>
            <person name="Miyauchi S."/>
            <person name="Morin E."/>
            <person name="Drula E."/>
            <person name="Courty P.E."/>
            <person name="Chicoki N."/>
            <person name="Fauchery L."/>
            <person name="Kohler A."/>
            <person name="Kuo A."/>
            <person name="LaButti K."/>
            <person name="Pangilinan J."/>
            <person name="Lipzen A."/>
            <person name="Riley R."/>
            <person name="Andreopoulos W."/>
            <person name="He G."/>
            <person name="Johnson J."/>
            <person name="Barry K.W."/>
            <person name="Grigoriev I.V."/>
            <person name="Nagy L."/>
            <person name="Hibbett D."/>
            <person name="Henrissat B."/>
            <person name="Matheny P.B."/>
            <person name="Labbe J."/>
            <person name="Martin A.F."/>
        </authorList>
    </citation>
    <scope>NUCLEOTIDE SEQUENCE</scope>
    <source>
        <strain evidence="1">BPL698</strain>
    </source>
</reference>
<organism evidence="1 2">
    <name type="scientific">Russula earlei</name>
    <dbReference type="NCBI Taxonomy" id="71964"/>
    <lineage>
        <taxon>Eukaryota</taxon>
        <taxon>Fungi</taxon>
        <taxon>Dikarya</taxon>
        <taxon>Basidiomycota</taxon>
        <taxon>Agaricomycotina</taxon>
        <taxon>Agaricomycetes</taxon>
        <taxon>Russulales</taxon>
        <taxon>Russulaceae</taxon>
        <taxon>Russula</taxon>
    </lineage>
</organism>
<evidence type="ECO:0000313" key="1">
    <source>
        <dbReference type="EMBL" id="KAI9464806.1"/>
    </source>
</evidence>
<comment type="caution">
    <text evidence="1">The sequence shown here is derived from an EMBL/GenBank/DDBJ whole genome shotgun (WGS) entry which is preliminary data.</text>
</comment>
<evidence type="ECO:0000313" key="2">
    <source>
        <dbReference type="Proteomes" id="UP001207468"/>
    </source>
</evidence>
<protein>
    <submittedName>
        <fullName evidence="1">Uncharacterized protein</fullName>
    </submittedName>
</protein>
<dbReference type="EMBL" id="JAGFNK010000147">
    <property type="protein sequence ID" value="KAI9464806.1"/>
    <property type="molecule type" value="Genomic_DNA"/>
</dbReference>